<keyword evidence="5 8" id="KW-0812">Transmembrane</keyword>
<feature type="transmembrane region" description="Helical" evidence="8">
    <location>
        <begin position="45"/>
        <end position="72"/>
    </location>
</feature>
<evidence type="ECO:0000256" key="5">
    <source>
        <dbReference type="ARBA" id="ARBA00022692"/>
    </source>
</evidence>
<sequence>MNDNGKIASWFYWASLSVLLLLFVGFSIVVPIDSMAQASRSKNKALNTFIVVGAFVAFGVFSIVICVSRVLVQRSCLQDIPRRYLPITAGDMPHAPSRKLLHEKLNWSSELSELFLKPRERIVHDGLSPPTIEDVQSDNPSEDGEGDTLLPPFLNYEDTVKIITSRLKYQGVFSNLVDLKLDVGETFSEMIGMLFIEKGVFVDDAKEYVNLYETLRFDNKGITQDQFIRFMDLSLFFADELLKMNNINADYNDKVHSLAGLANSLYDPKTEPSNSNFGDGTYSLSESLQYSLDGGLAVPFDGNVVRRTNTSNTVARRVTREPES</sequence>
<accession>A0A1G4K709</accession>
<evidence type="ECO:0000256" key="9">
    <source>
        <dbReference type="SAM" id="MobiDB-lite"/>
    </source>
</evidence>
<evidence type="ECO:0000256" key="2">
    <source>
        <dbReference type="ARBA" id="ARBA00004141"/>
    </source>
</evidence>
<dbReference type="EMBL" id="LT598469">
    <property type="protein sequence ID" value="SCU99692.1"/>
    <property type="molecule type" value="Genomic_DNA"/>
</dbReference>
<comment type="subcellular location">
    <subcellularLocation>
        <location evidence="2 8">Membrane</location>
        <topology evidence="2 8">Multi-pass membrane protein</topology>
    </subcellularLocation>
</comment>
<dbReference type="OrthoDB" id="4096362at2759"/>
<protein>
    <recommendedName>
        <fullName evidence="4 8">Defect at low temperature protein 1</fullName>
    </recommendedName>
</protein>
<dbReference type="GO" id="GO:0016020">
    <property type="term" value="C:membrane"/>
    <property type="evidence" value="ECO:0007669"/>
    <property type="project" value="UniProtKB-SubCell"/>
</dbReference>
<dbReference type="InterPro" id="IPR038869">
    <property type="entry name" value="DLT1"/>
</dbReference>
<evidence type="ECO:0000256" key="7">
    <source>
        <dbReference type="ARBA" id="ARBA00023136"/>
    </source>
</evidence>
<evidence type="ECO:0000256" key="6">
    <source>
        <dbReference type="ARBA" id="ARBA00022989"/>
    </source>
</evidence>
<evidence type="ECO:0000256" key="3">
    <source>
        <dbReference type="ARBA" id="ARBA00005550"/>
    </source>
</evidence>
<dbReference type="AlphaFoldDB" id="A0A1G4K709"/>
<dbReference type="PANTHER" id="PTHR40021:SF1">
    <property type="entry name" value="DEFECT AT LOW TEMPERATURE PROTEIN 1"/>
    <property type="match status" value="1"/>
</dbReference>
<evidence type="ECO:0000256" key="1">
    <source>
        <dbReference type="ARBA" id="ARBA00002489"/>
    </source>
</evidence>
<evidence type="ECO:0000256" key="8">
    <source>
        <dbReference type="RuleBase" id="RU367100"/>
    </source>
</evidence>
<evidence type="ECO:0000313" key="11">
    <source>
        <dbReference type="Proteomes" id="UP000191024"/>
    </source>
</evidence>
<proteinExistence type="inferred from homology"/>
<dbReference type="Proteomes" id="UP000191024">
    <property type="component" value="Chromosome G"/>
</dbReference>
<name>A0A1G4K709_9SACH</name>
<keyword evidence="6 8" id="KW-1133">Transmembrane helix</keyword>
<organism evidence="10 11">
    <name type="scientific">Lachancea mirantina</name>
    <dbReference type="NCBI Taxonomy" id="1230905"/>
    <lineage>
        <taxon>Eukaryota</taxon>
        <taxon>Fungi</taxon>
        <taxon>Dikarya</taxon>
        <taxon>Ascomycota</taxon>
        <taxon>Saccharomycotina</taxon>
        <taxon>Saccharomycetes</taxon>
        <taxon>Saccharomycetales</taxon>
        <taxon>Saccharomycetaceae</taxon>
        <taxon>Lachancea</taxon>
    </lineage>
</organism>
<dbReference type="PANTHER" id="PTHR40021">
    <property type="entry name" value="DEFECT AT LOW TEMPERATURE PROTEIN 1"/>
    <property type="match status" value="1"/>
</dbReference>
<comment type="function">
    <text evidence="1 8">Required for growth under high-pressure and low-temperature conditions.</text>
</comment>
<keyword evidence="11" id="KW-1185">Reference proteome</keyword>
<evidence type="ECO:0000313" key="10">
    <source>
        <dbReference type="EMBL" id="SCU99692.1"/>
    </source>
</evidence>
<evidence type="ECO:0000256" key="4">
    <source>
        <dbReference type="ARBA" id="ARBA00021353"/>
    </source>
</evidence>
<keyword evidence="7 8" id="KW-0472">Membrane</keyword>
<comment type="similarity">
    <text evidence="3 8">Belongs to the DLT1 family.</text>
</comment>
<feature type="region of interest" description="Disordered" evidence="9">
    <location>
        <begin position="127"/>
        <end position="148"/>
    </location>
</feature>
<feature type="transmembrane region" description="Helical" evidence="8">
    <location>
        <begin position="12"/>
        <end position="33"/>
    </location>
</feature>
<gene>
    <name evidence="8" type="primary">DLT1</name>
    <name evidence="10" type="ORF">LAMI_0G00210G</name>
</gene>
<reference evidence="10 11" key="1">
    <citation type="submission" date="2016-03" db="EMBL/GenBank/DDBJ databases">
        <authorList>
            <person name="Devillers H."/>
        </authorList>
    </citation>
    <scope>NUCLEOTIDE SEQUENCE [LARGE SCALE GENOMIC DNA]</scope>
    <source>
        <strain evidence="10">CBS 11717</strain>
    </source>
</reference>